<proteinExistence type="inferred from homology"/>
<dbReference type="AlphaFoldDB" id="A0A9P8UHT4"/>
<dbReference type="GO" id="GO:0016616">
    <property type="term" value="F:oxidoreductase activity, acting on the CH-OH group of donors, NAD or NADP as acceptor"/>
    <property type="evidence" value="ECO:0007669"/>
    <property type="project" value="InterPro"/>
</dbReference>
<dbReference type="GeneID" id="70136647"/>
<sequence length="380" mass="41461">MEYQSFLITGGCGLQGSSIVETLRSRYPSCRNIAVLTRDPSLNLFPGVAYHRGDLTSPADIDRCLQACRPTVIFHCAAVVTGTRKPVSDEVVNAINVGGTQLLLAACARLGGVRAFVFTSSVAVVQRPGVEIRGANETWPLIDFVNDRETLVYPKSKAEAETLVLAADGADGEGKGEGREGGCSMRTCAVRPSAVYGERDNDVTPLVMRTAKTMRGLQIGDNKNPMATTYVGNSTHAHLLAAERLLDPDPAVRDAVGGQAFFVANEGASTFWDLARTIWFHAGAGPDPRDPAEYRPEDLRVVSVGLAMWAAWASEWWAWLWGSTPRISRIAVGIVTMTRVYDISKAKRVLGYSEQVGWEEGCRRAARWWVENRGEDKKTK</sequence>
<evidence type="ECO:0000256" key="1">
    <source>
        <dbReference type="ARBA" id="ARBA00009219"/>
    </source>
</evidence>
<keyword evidence="5" id="KW-1185">Reference proteome</keyword>
<dbReference type="InterPro" id="IPR002225">
    <property type="entry name" value="3Beta_OHSteriod_DH/Estase"/>
</dbReference>
<feature type="domain" description="3-beta hydroxysteroid dehydrogenase/isomerase" evidence="3">
    <location>
        <begin position="7"/>
        <end position="283"/>
    </location>
</feature>
<name>A0A9P8UHT4_9PEZI</name>
<evidence type="ECO:0000259" key="3">
    <source>
        <dbReference type="Pfam" id="PF01073"/>
    </source>
</evidence>
<dbReference type="Gene3D" id="3.40.50.720">
    <property type="entry name" value="NAD(P)-binding Rossmann-like Domain"/>
    <property type="match status" value="1"/>
</dbReference>
<dbReference type="InterPro" id="IPR036291">
    <property type="entry name" value="NAD(P)-bd_dom_sf"/>
</dbReference>
<keyword evidence="2" id="KW-0560">Oxidoreductase</keyword>
<dbReference type="InterPro" id="IPR050177">
    <property type="entry name" value="Lipid_A_modif_metabolic_enz"/>
</dbReference>
<protein>
    <recommendedName>
        <fullName evidence="3">3-beta hydroxysteroid dehydrogenase/isomerase domain-containing protein</fullName>
    </recommendedName>
</protein>
<dbReference type="PANTHER" id="PTHR43245">
    <property type="entry name" value="BIFUNCTIONAL POLYMYXIN RESISTANCE PROTEIN ARNA"/>
    <property type="match status" value="1"/>
</dbReference>
<accession>A0A9P8UHT4</accession>
<dbReference type="GO" id="GO:0006694">
    <property type="term" value="P:steroid biosynthetic process"/>
    <property type="evidence" value="ECO:0007669"/>
    <property type="project" value="InterPro"/>
</dbReference>
<dbReference type="RefSeq" id="XP_045956617.1">
    <property type="nucleotide sequence ID" value="XM_046107756.1"/>
</dbReference>
<organism evidence="4 5">
    <name type="scientific">Truncatella angustata</name>
    <dbReference type="NCBI Taxonomy" id="152316"/>
    <lineage>
        <taxon>Eukaryota</taxon>
        <taxon>Fungi</taxon>
        <taxon>Dikarya</taxon>
        <taxon>Ascomycota</taxon>
        <taxon>Pezizomycotina</taxon>
        <taxon>Sordariomycetes</taxon>
        <taxon>Xylariomycetidae</taxon>
        <taxon>Amphisphaeriales</taxon>
        <taxon>Sporocadaceae</taxon>
        <taxon>Truncatella</taxon>
    </lineage>
</organism>
<comment type="caution">
    <text evidence="4">The sequence shown here is derived from an EMBL/GenBank/DDBJ whole genome shotgun (WGS) entry which is preliminary data.</text>
</comment>
<comment type="similarity">
    <text evidence="1">Belongs to the 3-beta-HSD family.</text>
</comment>
<reference evidence="4" key="1">
    <citation type="journal article" date="2021" name="Nat. Commun.">
        <title>Genetic determinants of endophytism in the Arabidopsis root mycobiome.</title>
        <authorList>
            <person name="Mesny F."/>
            <person name="Miyauchi S."/>
            <person name="Thiergart T."/>
            <person name="Pickel B."/>
            <person name="Atanasova L."/>
            <person name="Karlsson M."/>
            <person name="Huettel B."/>
            <person name="Barry K.W."/>
            <person name="Haridas S."/>
            <person name="Chen C."/>
            <person name="Bauer D."/>
            <person name="Andreopoulos W."/>
            <person name="Pangilinan J."/>
            <person name="LaButti K."/>
            <person name="Riley R."/>
            <person name="Lipzen A."/>
            <person name="Clum A."/>
            <person name="Drula E."/>
            <person name="Henrissat B."/>
            <person name="Kohler A."/>
            <person name="Grigoriev I.V."/>
            <person name="Martin F.M."/>
            <person name="Hacquard S."/>
        </authorList>
    </citation>
    <scope>NUCLEOTIDE SEQUENCE</scope>
    <source>
        <strain evidence="4">MPI-SDFR-AT-0073</strain>
    </source>
</reference>
<dbReference type="SUPFAM" id="SSF51735">
    <property type="entry name" value="NAD(P)-binding Rossmann-fold domains"/>
    <property type="match status" value="1"/>
</dbReference>
<evidence type="ECO:0000313" key="4">
    <source>
        <dbReference type="EMBL" id="KAH6652339.1"/>
    </source>
</evidence>
<gene>
    <name evidence="4" type="ORF">BKA67DRAFT_661085</name>
</gene>
<evidence type="ECO:0000313" key="5">
    <source>
        <dbReference type="Proteomes" id="UP000758603"/>
    </source>
</evidence>
<dbReference type="EMBL" id="JAGPXC010000006">
    <property type="protein sequence ID" value="KAH6652339.1"/>
    <property type="molecule type" value="Genomic_DNA"/>
</dbReference>
<evidence type="ECO:0000256" key="2">
    <source>
        <dbReference type="ARBA" id="ARBA00023002"/>
    </source>
</evidence>
<dbReference type="PANTHER" id="PTHR43245:SF51">
    <property type="entry name" value="SHORT CHAIN DEHYDROGENASE_REDUCTASE FAMILY 42E, MEMBER 2"/>
    <property type="match status" value="1"/>
</dbReference>
<dbReference type="OrthoDB" id="10058185at2759"/>
<dbReference type="Pfam" id="PF01073">
    <property type="entry name" value="3Beta_HSD"/>
    <property type="match status" value="1"/>
</dbReference>
<dbReference type="Proteomes" id="UP000758603">
    <property type="component" value="Unassembled WGS sequence"/>
</dbReference>